<dbReference type="Pfam" id="PF03810">
    <property type="entry name" value="IBN_N"/>
    <property type="match status" value="1"/>
</dbReference>
<dbReference type="SMART" id="SM00913">
    <property type="entry name" value="IBN_N"/>
    <property type="match status" value="1"/>
</dbReference>
<evidence type="ECO:0000313" key="9">
    <source>
        <dbReference type="RefSeq" id="XP_006822545.1"/>
    </source>
</evidence>
<comment type="similarity">
    <text evidence="2">Belongs to the importin beta family.</text>
</comment>
<dbReference type="PROSITE" id="PS50166">
    <property type="entry name" value="IMPORTIN_B_NT"/>
    <property type="match status" value="1"/>
</dbReference>
<dbReference type="InterPro" id="IPR001494">
    <property type="entry name" value="Importin-beta_N"/>
</dbReference>
<protein>
    <submittedName>
        <fullName evidence="9">Importin-9</fullName>
    </submittedName>
</protein>
<dbReference type="RefSeq" id="XP_006822545.1">
    <property type="nucleotide sequence ID" value="XM_006822482.1"/>
</dbReference>
<keyword evidence="8" id="KW-1185">Reference proteome</keyword>
<evidence type="ECO:0000256" key="4">
    <source>
        <dbReference type="ARBA" id="ARBA00022927"/>
    </source>
</evidence>
<evidence type="ECO:0000256" key="6">
    <source>
        <dbReference type="SAM" id="MobiDB-lite"/>
    </source>
</evidence>
<evidence type="ECO:0000256" key="5">
    <source>
        <dbReference type="ARBA" id="ARBA00023242"/>
    </source>
</evidence>
<organism evidence="8 9">
    <name type="scientific">Saccoglossus kowalevskii</name>
    <name type="common">Acorn worm</name>
    <dbReference type="NCBI Taxonomy" id="10224"/>
    <lineage>
        <taxon>Eukaryota</taxon>
        <taxon>Metazoa</taxon>
        <taxon>Hemichordata</taxon>
        <taxon>Enteropneusta</taxon>
        <taxon>Harrimaniidae</taxon>
        <taxon>Saccoglossus</taxon>
    </lineage>
</organism>
<comment type="subcellular location">
    <subcellularLocation>
        <location evidence="1">Nucleus</location>
    </subcellularLocation>
</comment>
<feature type="region of interest" description="Disordered" evidence="6">
    <location>
        <begin position="926"/>
        <end position="956"/>
    </location>
</feature>
<dbReference type="Gene3D" id="1.25.10.10">
    <property type="entry name" value="Leucine-rich Repeat Variant"/>
    <property type="match status" value="1"/>
</dbReference>
<dbReference type="InterPro" id="IPR056840">
    <property type="entry name" value="HEAT_IPO9_central"/>
</dbReference>
<dbReference type="Pfam" id="PF25018">
    <property type="entry name" value="HEAT_IPO9_c"/>
    <property type="match status" value="1"/>
</dbReference>
<evidence type="ECO:0000256" key="1">
    <source>
        <dbReference type="ARBA" id="ARBA00004123"/>
    </source>
</evidence>
<dbReference type="Pfam" id="PF25758">
    <property type="entry name" value="TPR_IPO11"/>
    <property type="match status" value="1"/>
</dbReference>
<dbReference type="SUPFAM" id="SSF48371">
    <property type="entry name" value="ARM repeat"/>
    <property type="match status" value="1"/>
</dbReference>
<dbReference type="InterPro" id="IPR013598">
    <property type="entry name" value="Exportin-1/Importin-b-like"/>
</dbReference>
<dbReference type="InterPro" id="IPR058669">
    <property type="entry name" value="TPR_IPO7/11-like"/>
</dbReference>
<accession>A0ABM0MRA4</accession>
<dbReference type="Pfam" id="PF08389">
    <property type="entry name" value="Xpo1"/>
    <property type="match status" value="1"/>
</dbReference>
<reference evidence="9" key="1">
    <citation type="submission" date="2025-08" db="UniProtKB">
        <authorList>
            <consortium name="RefSeq"/>
        </authorList>
    </citation>
    <scope>IDENTIFICATION</scope>
    <source>
        <tissue evidence="9">Testes</tissue>
    </source>
</reference>
<dbReference type="InterPro" id="IPR016024">
    <property type="entry name" value="ARM-type_fold"/>
</dbReference>
<keyword evidence="3" id="KW-0813">Transport</keyword>
<dbReference type="Proteomes" id="UP000694865">
    <property type="component" value="Unplaced"/>
</dbReference>
<dbReference type="PANTHER" id="PTHR10997">
    <property type="entry name" value="IMPORTIN-7, 8, 11"/>
    <property type="match status" value="1"/>
</dbReference>
<evidence type="ECO:0000256" key="3">
    <source>
        <dbReference type="ARBA" id="ARBA00022448"/>
    </source>
</evidence>
<evidence type="ECO:0000256" key="2">
    <source>
        <dbReference type="ARBA" id="ARBA00007991"/>
    </source>
</evidence>
<dbReference type="GeneID" id="100369939"/>
<feature type="domain" description="Importin N-terminal" evidence="7">
    <location>
        <begin position="36"/>
        <end position="112"/>
    </location>
</feature>
<evidence type="ECO:0000313" key="8">
    <source>
        <dbReference type="Proteomes" id="UP000694865"/>
    </source>
</evidence>
<sequence>MAAQQVTDPVSRSLKGVLLESLQAILSPDQRIRIEGEDQIKLLEVTEEFGVYLAEFTLDPQGALAIRQLASVILKQYVEAHWSQHSDKFRPPETSDTAKMAIRSMLPAGLRETISKVRTSVAYAISAIAHWDWPDAWPQLFGELMGALTSGDSNAVHGAMRVLTEFSREVTDMQMPQVAPKILPEMYNIFINDEVFSIRTRSRAVEIFNTCAGLIFSMNELHKGVAKQLLFPVLSQFVVAFGQALSFPDGDKSDSGLKMEVIKAVTTLVKSFSKQMSQWLPELLPQIWKALTESADVYVRTVVNDTEDADDPVDSDGEVLGFENLVFSIFDFVHGLVETPRFRSTIIKSLDDIVYYIILYMQITEEQVKSWTSNPDQFVEDEDEDTFSYSVRISAQDLLLSVASEFQAECAVGIANAVTRHLQEAEVAKNAGNANWWKVHESCLLTMGSVKALIIDTVSSGNLNFPLNDFLTSVILTDLNVAVSPFLLGRALWAASRFTLAMTPELVQQFLEATVRGLQKNQPPSVRVSSVRAVYGFCDHLKTSSNTQILVPYLTHILDGLIVLATEFAAEVLALVMETLCIVITIDKAFTASVENKVTPLTTALFLKYSQDPLITSLAQDIFKELSQNEACQQPLQVRLLPTLDSILNAPVDKVPLGLASVAMDVLCTIVRNSTVPLSDALITQSFPTAAQCTLRTDDNAVMQSGGECMRAYVSVALEQLIQWHDETGHSGLYYVVQVVSRLLNPRTSEFTAAFVGRLVSTLISKAGTALGSDLDLMLRAVLSKMQQAESLSVVQSLVMVFAHLIHNQLDAVLEFLYNVPGPTGKPALEFVMTEWVARQHLFYGAYDSKVSTTALAKLLEHIIAVDDKRFVDITVKGDQIFNLNEGIRTRSKTAQAPDQWTTIQIHVKMFKLLVNELSNAVETNMSRQASAGGEDLDEDEGWDDCEEDDGDDETEGQTLESMLGMFAPATDFPGYDFECDDDEEDDPDALNDPIYRMDMQAYLTEYFQRLSQQDCYRVVFIPNLNDNEKHALIAAGIPT</sequence>
<gene>
    <name evidence="9" type="primary">IPO9</name>
</gene>
<dbReference type="PANTHER" id="PTHR10997:SF9">
    <property type="entry name" value="IMPORTIN-9"/>
    <property type="match status" value="1"/>
</dbReference>
<dbReference type="InterPro" id="IPR011989">
    <property type="entry name" value="ARM-like"/>
</dbReference>
<keyword evidence="4" id="KW-0653">Protein transport</keyword>
<name>A0ABM0MRA4_SACKO</name>
<feature type="compositionally biased region" description="Acidic residues" evidence="6">
    <location>
        <begin position="935"/>
        <end position="956"/>
    </location>
</feature>
<proteinExistence type="inferred from homology"/>
<keyword evidence="5" id="KW-0539">Nucleus</keyword>
<evidence type="ECO:0000259" key="7">
    <source>
        <dbReference type="PROSITE" id="PS50166"/>
    </source>
</evidence>